<evidence type="ECO:0000313" key="2">
    <source>
        <dbReference type="Proteomes" id="UP000274358"/>
    </source>
</evidence>
<organism evidence="1 2">
    <name type="scientific">Dyella choica</name>
    <dbReference type="NCBI Taxonomy" id="1927959"/>
    <lineage>
        <taxon>Bacteria</taxon>
        <taxon>Pseudomonadati</taxon>
        <taxon>Pseudomonadota</taxon>
        <taxon>Gammaproteobacteria</taxon>
        <taxon>Lysobacterales</taxon>
        <taxon>Rhodanobacteraceae</taxon>
        <taxon>Dyella</taxon>
    </lineage>
</organism>
<comment type="caution">
    <text evidence="1">The sequence shown here is derived from an EMBL/GenBank/DDBJ whole genome shotgun (WGS) entry which is preliminary data.</text>
</comment>
<name>A0A3S0Q1X9_9GAMM</name>
<evidence type="ECO:0000313" key="1">
    <source>
        <dbReference type="EMBL" id="RUL69437.1"/>
    </source>
</evidence>
<dbReference type="Proteomes" id="UP000274358">
    <property type="component" value="Unassembled WGS sequence"/>
</dbReference>
<keyword evidence="2" id="KW-1185">Reference proteome</keyword>
<protein>
    <submittedName>
        <fullName evidence="1">Uncharacterized protein</fullName>
    </submittedName>
</protein>
<reference evidence="1 2" key="1">
    <citation type="submission" date="2018-12" db="EMBL/GenBank/DDBJ databases">
        <title>Dyella dinghuensis sp. nov. DHOA06 and Dyella choica sp. nov. 4M-K27, isolated from forest soil.</title>
        <authorList>
            <person name="Qiu L.-H."/>
            <person name="Gao Z.-H."/>
        </authorList>
    </citation>
    <scope>NUCLEOTIDE SEQUENCE [LARGE SCALE GENOMIC DNA]</scope>
    <source>
        <strain evidence="1 2">4M-K27</strain>
    </source>
</reference>
<dbReference type="RefSeq" id="WP_126687036.1">
    <property type="nucleotide sequence ID" value="NZ_RYYV01000033.1"/>
</dbReference>
<dbReference type="AlphaFoldDB" id="A0A3S0Q1X9"/>
<accession>A0A3S0Q1X9</accession>
<proteinExistence type="predicted"/>
<gene>
    <name evidence="1" type="ORF">EKH80_22440</name>
</gene>
<sequence length="79" mass="9437">MTKMVHNHYSEEELRGRISRQLRWRESSNTVALIWRGYLAALLDWGLIEVHVFERLSKMLPLLGKIEVAELFQDRRLDD</sequence>
<dbReference type="EMBL" id="RYYV01000033">
    <property type="protein sequence ID" value="RUL69437.1"/>
    <property type="molecule type" value="Genomic_DNA"/>
</dbReference>